<comment type="caution">
    <text evidence="1">The sequence shown here is derived from an EMBL/GenBank/DDBJ whole genome shotgun (WGS) entry which is preliminary data.</text>
</comment>
<organism evidence="1 2">
    <name type="scientific">Nonomuraea recticatena</name>
    <dbReference type="NCBI Taxonomy" id="46178"/>
    <lineage>
        <taxon>Bacteria</taxon>
        <taxon>Bacillati</taxon>
        <taxon>Actinomycetota</taxon>
        <taxon>Actinomycetes</taxon>
        <taxon>Streptosporangiales</taxon>
        <taxon>Streptosporangiaceae</taxon>
        <taxon>Nonomuraea</taxon>
    </lineage>
</organism>
<sequence>MTDDNRTALITGLRDLATFLEANPGLPVPRNTTIHYFPRQPSDVDLCAEIDQIAAQLGSTVHVDEGPHGHYRTSLHFGPVEYRAVAILSAARARYAAHDSYHGCVQPE</sequence>
<dbReference type="RefSeq" id="WP_346154020.1">
    <property type="nucleotide sequence ID" value="NZ_BAAATE010000031.1"/>
</dbReference>
<proteinExistence type="predicted"/>
<name>A0ABN3SZP6_9ACTN</name>
<dbReference type="EMBL" id="BAAATE010000031">
    <property type="protein sequence ID" value="GAA2690265.1"/>
    <property type="molecule type" value="Genomic_DNA"/>
</dbReference>
<keyword evidence="2" id="KW-1185">Reference proteome</keyword>
<accession>A0ABN3SZP6</accession>
<evidence type="ECO:0000313" key="2">
    <source>
        <dbReference type="Proteomes" id="UP001501666"/>
    </source>
</evidence>
<reference evidence="1 2" key="1">
    <citation type="journal article" date="2019" name="Int. J. Syst. Evol. Microbiol.">
        <title>The Global Catalogue of Microorganisms (GCM) 10K type strain sequencing project: providing services to taxonomists for standard genome sequencing and annotation.</title>
        <authorList>
            <consortium name="The Broad Institute Genomics Platform"/>
            <consortium name="The Broad Institute Genome Sequencing Center for Infectious Disease"/>
            <person name="Wu L."/>
            <person name="Ma J."/>
        </authorList>
    </citation>
    <scope>NUCLEOTIDE SEQUENCE [LARGE SCALE GENOMIC DNA]</scope>
    <source>
        <strain evidence="1 2">JCM 6835</strain>
    </source>
</reference>
<evidence type="ECO:0000313" key="1">
    <source>
        <dbReference type="EMBL" id="GAA2690265.1"/>
    </source>
</evidence>
<dbReference type="Proteomes" id="UP001501666">
    <property type="component" value="Unassembled WGS sequence"/>
</dbReference>
<gene>
    <name evidence="1" type="ORF">GCM10010412_079830</name>
</gene>
<protein>
    <submittedName>
        <fullName evidence="1">Uncharacterized protein</fullName>
    </submittedName>
</protein>